<keyword evidence="6" id="KW-0378">Hydrolase</keyword>
<name>A0A6G1GUC2_9PEZI</name>
<dbReference type="GO" id="GO:0005739">
    <property type="term" value="C:mitochondrion"/>
    <property type="evidence" value="ECO:0007669"/>
    <property type="project" value="TreeGrafter"/>
</dbReference>
<evidence type="ECO:0000256" key="1">
    <source>
        <dbReference type="ARBA" id="ARBA00001966"/>
    </source>
</evidence>
<evidence type="ECO:0000256" key="4">
    <source>
        <dbReference type="ARBA" id="ARBA00022485"/>
    </source>
</evidence>
<dbReference type="PANTHER" id="PTHR14464">
    <property type="entry name" value="EXONUCLEASE V"/>
    <property type="match status" value="1"/>
</dbReference>
<evidence type="ECO:0000256" key="3">
    <source>
        <dbReference type="ARBA" id="ARBA00011245"/>
    </source>
</evidence>
<dbReference type="GO" id="GO:0005634">
    <property type="term" value="C:nucleus"/>
    <property type="evidence" value="ECO:0007669"/>
    <property type="project" value="TreeGrafter"/>
</dbReference>
<dbReference type="OrthoDB" id="354769at2759"/>
<keyword evidence="9" id="KW-1185">Reference proteome</keyword>
<evidence type="ECO:0000256" key="6">
    <source>
        <dbReference type="ARBA" id="ARBA00022839"/>
    </source>
</evidence>
<evidence type="ECO:0008006" key="10">
    <source>
        <dbReference type="Google" id="ProtNLM"/>
    </source>
</evidence>
<dbReference type="Proteomes" id="UP000800041">
    <property type="component" value="Unassembled WGS sequence"/>
</dbReference>
<keyword evidence="6" id="KW-0269">Exonuclease</keyword>
<comment type="cofactor">
    <cofactor evidence="1">
        <name>[4Fe-4S] cluster</name>
        <dbReference type="ChEBI" id="CHEBI:49883"/>
    </cofactor>
</comment>
<dbReference type="EMBL" id="ML977168">
    <property type="protein sequence ID" value="KAF1984338.1"/>
    <property type="molecule type" value="Genomic_DNA"/>
</dbReference>
<evidence type="ECO:0000256" key="7">
    <source>
        <dbReference type="SAM" id="MobiDB-lite"/>
    </source>
</evidence>
<dbReference type="InterPro" id="IPR019190">
    <property type="entry name" value="EXOV"/>
</dbReference>
<feature type="region of interest" description="Disordered" evidence="7">
    <location>
        <begin position="23"/>
        <end position="80"/>
    </location>
</feature>
<evidence type="ECO:0000256" key="2">
    <source>
        <dbReference type="ARBA" id="ARBA00009797"/>
    </source>
</evidence>
<protein>
    <recommendedName>
        <fullName evidence="10">Exonuclease V</fullName>
    </recommendedName>
</protein>
<dbReference type="GO" id="GO:0036297">
    <property type="term" value="P:interstrand cross-link repair"/>
    <property type="evidence" value="ECO:0007669"/>
    <property type="project" value="TreeGrafter"/>
</dbReference>
<dbReference type="GO" id="GO:0051539">
    <property type="term" value="F:4 iron, 4 sulfur cluster binding"/>
    <property type="evidence" value="ECO:0007669"/>
    <property type="project" value="UniProtKB-KW"/>
</dbReference>
<dbReference type="GO" id="GO:0045145">
    <property type="term" value="F:single-stranded DNA 5'-3' DNA exonuclease activity"/>
    <property type="evidence" value="ECO:0007669"/>
    <property type="project" value="InterPro"/>
</dbReference>
<reference evidence="8" key="1">
    <citation type="journal article" date="2020" name="Stud. Mycol.">
        <title>101 Dothideomycetes genomes: a test case for predicting lifestyles and emergence of pathogens.</title>
        <authorList>
            <person name="Haridas S."/>
            <person name="Albert R."/>
            <person name="Binder M."/>
            <person name="Bloem J."/>
            <person name="Labutti K."/>
            <person name="Salamov A."/>
            <person name="Andreopoulos B."/>
            <person name="Baker S."/>
            <person name="Barry K."/>
            <person name="Bills G."/>
            <person name="Bluhm B."/>
            <person name="Cannon C."/>
            <person name="Castanera R."/>
            <person name="Culley D."/>
            <person name="Daum C."/>
            <person name="Ezra D."/>
            <person name="Gonzalez J."/>
            <person name="Henrissat B."/>
            <person name="Kuo A."/>
            <person name="Liang C."/>
            <person name="Lipzen A."/>
            <person name="Lutzoni F."/>
            <person name="Magnuson J."/>
            <person name="Mondo S."/>
            <person name="Nolan M."/>
            <person name="Ohm R."/>
            <person name="Pangilinan J."/>
            <person name="Park H.-J."/>
            <person name="Ramirez L."/>
            <person name="Alfaro M."/>
            <person name="Sun H."/>
            <person name="Tritt A."/>
            <person name="Yoshinaga Y."/>
            <person name="Zwiers L.-H."/>
            <person name="Turgeon B."/>
            <person name="Goodwin S."/>
            <person name="Spatafora J."/>
            <person name="Crous P."/>
            <person name="Grigoriev I."/>
        </authorList>
    </citation>
    <scope>NUCLEOTIDE SEQUENCE</scope>
    <source>
        <strain evidence="8">CBS 113979</strain>
    </source>
</reference>
<keyword evidence="4" id="KW-0479">Metal-binding</keyword>
<organism evidence="8 9">
    <name type="scientific">Aulographum hederae CBS 113979</name>
    <dbReference type="NCBI Taxonomy" id="1176131"/>
    <lineage>
        <taxon>Eukaryota</taxon>
        <taxon>Fungi</taxon>
        <taxon>Dikarya</taxon>
        <taxon>Ascomycota</taxon>
        <taxon>Pezizomycotina</taxon>
        <taxon>Dothideomycetes</taxon>
        <taxon>Pleosporomycetidae</taxon>
        <taxon>Aulographales</taxon>
        <taxon>Aulographaceae</taxon>
    </lineage>
</organism>
<proteinExistence type="inferred from homology"/>
<evidence type="ECO:0000313" key="8">
    <source>
        <dbReference type="EMBL" id="KAF1984338.1"/>
    </source>
</evidence>
<keyword evidence="4" id="KW-0004">4Fe-4S</keyword>
<keyword evidence="4" id="KW-0411">Iron-sulfur</keyword>
<accession>A0A6G1GUC2</accession>
<keyword evidence="4" id="KW-0408">Iron</keyword>
<comment type="similarity">
    <text evidence="2">Belongs to the EXO5 family.</text>
</comment>
<dbReference type="Pfam" id="PF09810">
    <property type="entry name" value="Exo5"/>
    <property type="match status" value="1"/>
</dbReference>
<comment type="subunit">
    <text evidence="3">Monomer.</text>
</comment>
<sequence>MHAQHVLICRFCRPRSVLLRSTSPLATSHPRRTQGLRLATTTARPRLVARSSSRNGDSLLPPPPVNPEPESQIEEPDLRSPLERFRTAPKKPLSVTDLVSPAWCEVQYLYTLTKFGRKRRTPAMKQGSKVHKVLEEQVHQVVPIEAKTREDGWALRIWNTIQGLRTLRYTGMTRELEIWGVLEGQVVNGIIDELSFSCPDPELEASILAKKGGAQQDVPPNQRPITDFIGNGDGSSQPSAWLGNLHPPRKVYLMDVKTRASKFLPTGASLRPTHMQLMLYRRLLHSLASSSVDANVIFSRYNVNPASPFSDSFIAELGGLDFGFSGEGNDPENQIDTLAELLSHNNLTALWGLMITEFFHTMAGPDAFGDVLKVEFRQQSDGSILGSKTFPHDEDVLGNYVGDEMRWWKGERDARGVDIEEAFKCRICEFADECTWRKEKIEEATVKYRERQKSRKSSMK</sequence>
<gene>
    <name evidence="8" type="ORF">K402DRAFT_142090</name>
</gene>
<dbReference type="AlphaFoldDB" id="A0A6G1GUC2"/>
<evidence type="ECO:0000256" key="5">
    <source>
        <dbReference type="ARBA" id="ARBA00022722"/>
    </source>
</evidence>
<keyword evidence="5" id="KW-0540">Nuclease</keyword>
<dbReference type="PANTHER" id="PTHR14464:SF4">
    <property type="entry name" value="EXONUCLEASE V"/>
    <property type="match status" value="1"/>
</dbReference>
<evidence type="ECO:0000313" key="9">
    <source>
        <dbReference type="Proteomes" id="UP000800041"/>
    </source>
</evidence>